<keyword evidence="6" id="KW-0560">Oxidoreductase</keyword>
<feature type="transmembrane region" description="Helical" evidence="9">
    <location>
        <begin position="21"/>
        <end position="47"/>
    </location>
</feature>
<keyword evidence="5 9" id="KW-1133">Transmembrane helix</keyword>
<dbReference type="InterPro" id="IPR015876">
    <property type="entry name" value="Acyl-CoA_DS"/>
</dbReference>
<dbReference type="GO" id="GO:0006631">
    <property type="term" value="P:fatty acid metabolic process"/>
    <property type="evidence" value="ECO:0007669"/>
    <property type="project" value="UniProtKB-KW"/>
</dbReference>
<dbReference type="GO" id="GO:0016717">
    <property type="term" value="F:oxidoreductase activity, acting on paired donors, with oxidation of a pair of donors resulting in the reduction of molecular oxygen to two molecules of water"/>
    <property type="evidence" value="ECO:0007669"/>
    <property type="project" value="InterPro"/>
</dbReference>
<dbReference type="OrthoDB" id="19906at2"/>
<evidence type="ECO:0000256" key="5">
    <source>
        <dbReference type="ARBA" id="ARBA00022989"/>
    </source>
</evidence>
<keyword evidence="8 9" id="KW-0472">Membrane</keyword>
<keyword evidence="3 9" id="KW-0812">Transmembrane</keyword>
<evidence type="ECO:0000313" key="10">
    <source>
        <dbReference type="EMBL" id="RIJ26608.1"/>
    </source>
</evidence>
<gene>
    <name evidence="10" type="ORF">D1223_16755</name>
</gene>
<proteinExistence type="inferred from homology"/>
<dbReference type="RefSeq" id="WP_119377501.1">
    <property type="nucleotide sequence ID" value="NZ_QWFX01000016.1"/>
</dbReference>
<organism evidence="10 11">
    <name type="scientific">Henriciella mobilis</name>
    <dbReference type="NCBI Taxonomy" id="2305467"/>
    <lineage>
        <taxon>Bacteria</taxon>
        <taxon>Pseudomonadati</taxon>
        <taxon>Pseudomonadota</taxon>
        <taxon>Alphaproteobacteria</taxon>
        <taxon>Hyphomonadales</taxon>
        <taxon>Hyphomonadaceae</taxon>
        <taxon>Henriciella</taxon>
    </lineage>
</organism>
<evidence type="ECO:0000256" key="1">
    <source>
        <dbReference type="ARBA" id="ARBA00004141"/>
    </source>
</evidence>
<keyword evidence="7" id="KW-0443">Lipid metabolism</keyword>
<reference evidence="10 11" key="1">
    <citation type="submission" date="2018-08" db="EMBL/GenBank/DDBJ databases">
        <title>Henriciella mobilis sp. nov., isolated from seawater.</title>
        <authorList>
            <person name="Cheng H."/>
            <person name="Wu Y.-H."/>
            <person name="Xu X.-W."/>
            <person name="Guo L.-L."/>
        </authorList>
    </citation>
    <scope>NUCLEOTIDE SEQUENCE [LARGE SCALE GENOMIC DNA]</scope>
    <source>
        <strain evidence="10 11">JN25</strain>
    </source>
</reference>
<evidence type="ECO:0000313" key="11">
    <source>
        <dbReference type="Proteomes" id="UP000266385"/>
    </source>
</evidence>
<comment type="subcellular location">
    <subcellularLocation>
        <location evidence="1">Membrane</location>
        <topology evidence="1">Multi-pass membrane protein</topology>
    </subcellularLocation>
</comment>
<evidence type="ECO:0000256" key="6">
    <source>
        <dbReference type="ARBA" id="ARBA00023002"/>
    </source>
</evidence>
<dbReference type="PRINTS" id="PR00075">
    <property type="entry name" value="FACDDSATRASE"/>
</dbReference>
<evidence type="ECO:0000256" key="3">
    <source>
        <dbReference type="ARBA" id="ARBA00022692"/>
    </source>
</evidence>
<feature type="transmembrane region" description="Helical" evidence="9">
    <location>
        <begin position="164"/>
        <end position="183"/>
    </location>
</feature>
<evidence type="ECO:0000256" key="4">
    <source>
        <dbReference type="ARBA" id="ARBA00022832"/>
    </source>
</evidence>
<comment type="similarity">
    <text evidence="2">Belongs to the fatty acid desaturase type 2 family.</text>
</comment>
<evidence type="ECO:0000256" key="7">
    <source>
        <dbReference type="ARBA" id="ARBA00023098"/>
    </source>
</evidence>
<dbReference type="PANTHER" id="PTHR11351">
    <property type="entry name" value="ACYL-COA DESATURASE"/>
    <property type="match status" value="1"/>
</dbReference>
<dbReference type="Proteomes" id="UP000266385">
    <property type="component" value="Unassembled WGS sequence"/>
</dbReference>
<keyword evidence="4" id="KW-0276">Fatty acid metabolism</keyword>
<comment type="caution">
    <text evidence="10">The sequence shown here is derived from an EMBL/GenBank/DDBJ whole genome shotgun (WGS) entry which is preliminary data.</text>
</comment>
<dbReference type="EMBL" id="QWFX01000016">
    <property type="protein sequence ID" value="RIJ26608.1"/>
    <property type="molecule type" value="Genomic_DNA"/>
</dbReference>
<sequence>MPRIPRSLAIPKTWKTFNFPSFFAAILYPLLGLALLITMVALGFAIAHIELKLWYLPLSLGVIALTIFVCNAGIGPLHRIMQHRAGEMRWPAQVLTMLNLMIAMQGNVKDWVNYHSQHHRFSDKPGDPHNPFESKRWAWVGWILFRDKKDLRRPMPMWLKTHPVIVWMDGFYNSLSLVIHLVIPAAIYLIVWAAGGSLVLTAIIHASVVIGRAIQFHATNYGINVLGHLKTPKWVDHAIALLTGGEAFHDHHHEQPVSALHRPRKGLWNRIVDYNGTMLLLYEKLGWVRNLKIAPQFA</sequence>
<evidence type="ECO:0000256" key="9">
    <source>
        <dbReference type="SAM" id="Phobius"/>
    </source>
</evidence>
<evidence type="ECO:0000256" key="2">
    <source>
        <dbReference type="ARBA" id="ARBA00008749"/>
    </source>
</evidence>
<feature type="transmembrane region" description="Helical" evidence="9">
    <location>
        <begin position="53"/>
        <end position="74"/>
    </location>
</feature>
<dbReference type="GO" id="GO:0016020">
    <property type="term" value="C:membrane"/>
    <property type="evidence" value="ECO:0007669"/>
    <property type="project" value="UniProtKB-SubCell"/>
</dbReference>
<protein>
    <submittedName>
        <fullName evidence="10">Acyl-CoA desaturase</fullName>
    </submittedName>
</protein>
<keyword evidence="11" id="KW-1185">Reference proteome</keyword>
<feature type="transmembrane region" description="Helical" evidence="9">
    <location>
        <begin position="189"/>
        <end position="210"/>
    </location>
</feature>
<dbReference type="AlphaFoldDB" id="A0A399R5L5"/>
<evidence type="ECO:0000256" key="8">
    <source>
        <dbReference type="ARBA" id="ARBA00023136"/>
    </source>
</evidence>
<accession>A0A399R5L5</accession>
<name>A0A399R5L5_9PROT</name>